<feature type="region of interest" description="Disordered" evidence="2">
    <location>
        <begin position="1"/>
        <end position="23"/>
    </location>
</feature>
<dbReference type="PANTHER" id="PTHR44145">
    <property type="entry name" value="DNAJ HOMOLOG SUBFAMILY A MEMBER 3, MITOCHONDRIAL"/>
    <property type="match status" value="1"/>
</dbReference>
<comment type="caution">
    <text evidence="5">The sequence shown here is derived from an EMBL/GenBank/DDBJ whole genome shotgun (WGS) entry which is preliminary data.</text>
</comment>
<keyword evidence="3" id="KW-1133">Transmembrane helix</keyword>
<evidence type="ECO:0000313" key="5">
    <source>
        <dbReference type="EMBL" id="GCE95172.1"/>
    </source>
</evidence>
<dbReference type="Pfam" id="PF00226">
    <property type="entry name" value="DnaJ"/>
    <property type="match status" value="1"/>
</dbReference>
<dbReference type="InterPro" id="IPR018253">
    <property type="entry name" value="DnaJ_domain_CS"/>
</dbReference>
<feature type="region of interest" description="Disordered" evidence="2">
    <location>
        <begin position="102"/>
        <end position="122"/>
    </location>
</feature>
<dbReference type="InterPro" id="IPR051938">
    <property type="entry name" value="Apopto_cytoskel_mod"/>
</dbReference>
<dbReference type="InterPro" id="IPR036869">
    <property type="entry name" value="J_dom_sf"/>
</dbReference>
<keyword evidence="3" id="KW-0472">Membrane</keyword>
<keyword evidence="6" id="KW-1185">Reference proteome</keyword>
<dbReference type="GeneID" id="301684034"/>
<dbReference type="Gene3D" id="1.10.287.110">
    <property type="entry name" value="DnaJ domain"/>
    <property type="match status" value="1"/>
</dbReference>
<evidence type="ECO:0000256" key="1">
    <source>
        <dbReference type="ARBA" id="ARBA00023186"/>
    </source>
</evidence>
<evidence type="ECO:0000256" key="3">
    <source>
        <dbReference type="SAM" id="Phobius"/>
    </source>
</evidence>
<feature type="compositionally biased region" description="Basic residues" evidence="2">
    <location>
        <begin position="108"/>
        <end position="117"/>
    </location>
</feature>
<keyword evidence="3" id="KW-0812">Transmembrane</keyword>
<evidence type="ECO:0000256" key="2">
    <source>
        <dbReference type="SAM" id="MobiDB-lite"/>
    </source>
</evidence>
<sequence>MTNKQARSQRYHRSGPKPWPGSIQPTHYTLLGLHPSASSMEIRRAYRELSKRYHPDTTDLSEDDAKAKFQKLNEAYSILSNPDRRQMYDQTISTNRVITPPTEINYRNHSRPPKSRHSSATEAIAAENRPLSPGELFALLMMAVSLISCLGLAIAIALFRSDITL</sequence>
<reference evidence="5 6" key="1">
    <citation type="journal article" date="2019" name="J Genomics">
        <title>The Draft Genome of a Hydrogen-producing Cyanobacterium, Arthrospira platensis NIES-46.</title>
        <authorList>
            <person name="Suzuki S."/>
            <person name="Yamaguchi H."/>
            <person name="Kawachi M."/>
        </authorList>
    </citation>
    <scope>NUCLEOTIDE SEQUENCE [LARGE SCALE GENOMIC DNA]</scope>
    <source>
        <strain evidence="5 6">NIES-46</strain>
    </source>
</reference>
<name>A0A5M3T975_LIMPL</name>
<dbReference type="PROSITE" id="PS50076">
    <property type="entry name" value="DNAJ_2"/>
    <property type="match status" value="1"/>
</dbReference>
<dbReference type="Proteomes" id="UP000326169">
    <property type="component" value="Unassembled WGS sequence"/>
</dbReference>
<keyword evidence="1" id="KW-0143">Chaperone</keyword>
<dbReference type="SUPFAM" id="SSF46565">
    <property type="entry name" value="Chaperone J-domain"/>
    <property type="match status" value="1"/>
</dbReference>
<dbReference type="RefSeq" id="WP_172973460.1">
    <property type="nucleotide sequence ID" value="NZ_BIMW01000124.1"/>
</dbReference>
<gene>
    <name evidence="5" type="ORF">NIES46_32340</name>
</gene>
<dbReference type="PRINTS" id="PR00625">
    <property type="entry name" value="JDOMAIN"/>
</dbReference>
<protein>
    <submittedName>
        <fullName evidence="5">DnaJ-like protein</fullName>
    </submittedName>
</protein>
<dbReference type="CDD" id="cd06257">
    <property type="entry name" value="DnaJ"/>
    <property type="match status" value="1"/>
</dbReference>
<accession>A0A5M3T975</accession>
<dbReference type="InterPro" id="IPR001623">
    <property type="entry name" value="DnaJ_domain"/>
</dbReference>
<dbReference type="PANTHER" id="PTHR44145:SF3">
    <property type="entry name" value="DNAJ HOMOLOG SUBFAMILY A MEMBER 3, MITOCHONDRIAL"/>
    <property type="match status" value="1"/>
</dbReference>
<evidence type="ECO:0000259" key="4">
    <source>
        <dbReference type="PROSITE" id="PS50076"/>
    </source>
</evidence>
<feature type="transmembrane region" description="Helical" evidence="3">
    <location>
        <begin position="136"/>
        <end position="159"/>
    </location>
</feature>
<dbReference type="EMBL" id="BIMW01000124">
    <property type="protein sequence ID" value="GCE95172.1"/>
    <property type="molecule type" value="Genomic_DNA"/>
</dbReference>
<feature type="domain" description="J" evidence="4">
    <location>
        <begin position="26"/>
        <end position="92"/>
    </location>
</feature>
<dbReference type="PROSITE" id="PS00636">
    <property type="entry name" value="DNAJ_1"/>
    <property type="match status" value="1"/>
</dbReference>
<evidence type="ECO:0000313" key="6">
    <source>
        <dbReference type="Proteomes" id="UP000326169"/>
    </source>
</evidence>
<proteinExistence type="predicted"/>
<dbReference type="SMART" id="SM00271">
    <property type="entry name" value="DnaJ"/>
    <property type="match status" value="1"/>
</dbReference>
<organism evidence="5 6">
    <name type="scientific">Limnospira platensis NIES-46</name>
    <dbReference type="NCBI Taxonomy" id="1236695"/>
    <lineage>
        <taxon>Bacteria</taxon>
        <taxon>Bacillati</taxon>
        <taxon>Cyanobacteriota</taxon>
        <taxon>Cyanophyceae</taxon>
        <taxon>Oscillatoriophycideae</taxon>
        <taxon>Oscillatoriales</taxon>
        <taxon>Sirenicapillariaceae</taxon>
        <taxon>Limnospira</taxon>
    </lineage>
</organism>